<dbReference type="InterPro" id="IPR006311">
    <property type="entry name" value="TAT_signal"/>
</dbReference>
<name>A0A449GZR2_NOCFR</name>
<dbReference type="PROSITE" id="PS51318">
    <property type="entry name" value="TAT"/>
    <property type="match status" value="1"/>
</dbReference>
<dbReference type="Gene3D" id="3.50.30.30">
    <property type="match status" value="1"/>
</dbReference>
<dbReference type="SUPFAM" id="SSF53187">
    <property type="entry name" value="Zn-dependent exopeptidases"/>
    <property type="match status" value="1"/>
</dbReference>
<proteinExistence type="predicted"/>
<reference evidence="1" key="1">
    <citation type="submission" date="2019-02" db="EMBL/GenBank/DDBJ databases">
        <authorList>
            <consortium name="Pathogen Informatics"/>
        </authorList>
    </citation>
    <scope>NUCLEOTIDE SEQUENCE</scope>
    <source>
        <strain evidence="1">3012STDY6733949</strain>
    </source>
</reference>
<sequence length="515" mass="55022">MSDVAVPTGARMSRRRLLRDSLVIGTAAALPLASPARATPGLPPGRQPLADELVADVRDMVELGARYPGSDAHDRWVDRLEYEFRATGLDVTRDRHVFPRWECQTATLRVDGASVPVAAAYPNSGITSPAGVSGPAAYLGPISVPGITDLLDSAGIAATIDSALQALLGAVPGGVAGKIVIVDQPIAPLRLGVFDPLLSYRHDPDATIDADTDYRRTWTTLLTATTLTAFRAAGARAAVLILDAAPENARGQYTPFTHPYQDLPALVVDRDAGTQLRAAAQRGGHLTVELQAERTTRFSDSLVAILPGSGRTNESVVLHTHSDGMNAFEENGTVAQLHLARHFAALGRDRRERDLVISAVTGHFGPGLPETEGFLTDHPDLIERTVASVTIEHFGATEWLDDADGYHSTGQVEPTVAFHTPSGILDLAVDATRACDLRRFELLRPIGNTFFGVGAALHRAGIPGVAYIGGPNYLLADVPDGHLDKLDGRRMAEEVGWTADLLHRLDRAPADQLRP</sequence>
<gene>
    <name evidence="1" type="ORF">NCTC1935_02105</name>
</gene>
<protein>
    <recommendedName>
        <fullName evidence="2">PA domain-containing protein</fullName>
    </recommendedName>
</protein>
<dbReference type="RefSeq" id="WP_137353038.1">
    <property type="nucleotide sequence ID" value="NZ_CAACYE020000001.1"/>
</dbReference>
<dbReference type="Gene3D" id="3.40.630.10">
    <property type="entry name" value="Zn peptidases"/>
    <property type="match status" value="1"/>
</dbReference>
<evidence type="ECO:0008006" key="2">
    <source>
        <dbReference type="Google" id="ProtNLM"/>
    </source>
</evidence>
<organism evidence="1">
    <name type="scientific">Nocardia farcinica</name>
    <dbReference type="NCBI Taxonomy" id="37329"/>
    <lineage>
        <taxon>Bacteria</taxon>
        <taxon>Bacillati</taxon>
        <taxon>Actinomycetota</taxon>
        <taxon>Actinomycetes</taxon>
        <taxon>Mycobacteriales</taxon>
        <taxon>Nocardiaceae</taxon>
        <taxon>Nocardia</taxon>
    </lineage>
</organism>
<evidence type="ECO:0000313" key="1">
    <source>
        <dbReference type="EMBL" id="VFA84276.1"/>
    </source>
</evidence>
<accession>A0A449GZR2</accession>
<dbReference type="EMBL" id="CAACYE010000005">
    <property type="protein sequence ID" value="VFA84276.1"/>
    <property type="molecule type" value="Genomic_DNA"/>
</dbReference>
<dbReference type="AlphaFoldDB" id="A0A449GZR2"/>